<dbReference type="EMBL" id="BMGG01000001">
    <property type="protein sequence ID" value="GGC50243.1"/>
    <property type="molecule type" value="Genomic_DNA"/>
</dbReference>
<gene>
    <name evidence="1" type="ORF">GCM10010994_06700</name>
</gene>
<reference evidence="1" key="1">
    <citation type="journal article" date="2014" name="Int. J. Syst. Evol. Microbiol.">
        <title>Complete genome sequence of Corynebacterium casei LMG S-19264T (=DSM 44701T), isolated from a smear-ripened cheese.</title>
        <authorList>
            <consortium name="US DOE Joint Genome Institute (JGI-PGF)"/>
            <person name="Walter F."/>
            <person name="Albersmeier A."/>
            <person name="Kalinowski J."/>
            <person name="Ruckert C."/>
        </authorList>
    </citation>
    <scope>NUCLEOTIDE SEQUENCE</scope>
    <source>
        <strain evidence="1">CGMCC 1.12919</strain>
    </source>
</reference>
<accession>A0A916TXJ0</accession>
<proteinExistence type="predicted"/>
<dbReference type="AlphaFoldDB" id="A0A916TXJ0"/>
<sequence>MPVRARSSERIIELAVEIEALAAAGALDESAEVAIARLVESDAGDPAAAAVALAYLARLDGARARLFVSGLRPHARLDLARAMLVVQQQMAVRILGAGCLSGLLAESRDPWFHHQVALALASSVVAGSHACLPVLLDPARKRLAVALAERAGRNDGLPAPDFLGEEEGGVDAGAFTAFCFGLLCGRYVEQFPAASGRLAVAAWRDLERSVRGRAIELSTGGARIYLATREAAGVAAADADIKLSRPPDAAKPSDDAPNPAHRLCRRAERAEPDEIPALVQAASALTRPTWRREAQLVLLRRALTLKMPVSPFAFGLRHADLAAEIAAARLADGDVRRLRGSSWTRIDLDRRLRILTILISRLGESVAVSSAEIDLLLDALLAMPAAVRSILAERLLSAVGQSASLSRDHLARLSADEYALRDDVLVVLARTYALRGETALAKSTTRRAESLAECRHSQDMTIRLSDILLSPDGAPGDRVPAVLSSLAMMADADLPAALGLCGTHLDAQEYRRAVADVIVRSRAIEAFPELL</sequence>
<evidence type="ECO:0000313" key="1">
    <source>
        <dbReference type="EMBL" id="GGC50243.1"/>
    </source>
</evidence>
<reference evidence="1" key="2">
    <citation type="submission" date="2020-09" db="EMBL/GenBank/DDBJ databases">
        <authorList>
            <person name="Sun Q."/>
            <person name="Zhou Y."/>
        </authorList>
    </citation>
    <scope>NUCLEOTIDE SEQUENCE</scope>
    <source>
        <strain evidence="1">CGMCC 1.12919</strain>
    </source>
</reference>
<dbReference type="Proteomes" id="UP000637002">
    <property type="component" value="Unassembled WGS sequence"/>
</dbReference>
<dbReference type="RefSeq" id="WP_188607672.1">
    <property type="nucleotide sequence ID" value="NZ_BMGG01000001.1"/>
</dbReference>
<comment type="caution">
    <text evidence="1">The sequence shown here is derived from an EMBL/GenBank/DDBJ whole genome shotgun (WGS) entry which is preliminary data.</text>
</comment>
<protein>
    <submittedName>
        <fullName evidence="1">Uncharacterized protein</fullName>
    </submittedName>
</protein>
<evidence type="ECO:0000313" key="2">
    <source>
        <dbReference type="Proteomes" id="UP000637002"/>
    </source>
</evidence>
<keyword evidence="2" id="KW-1185">Reference proteome</keyword>
<name>A0A916TXJ0_9HYPH</name>
<organism evidence="1 2">
    <name type="scientific">Chelatococcus reniformis</name>
    <dbReference type="NCBI Taxonomy" id="1494448"/>
    <lineage>
        <taxon>Bacteria</taxon>
        <taxon>Pseudomonadati</taxon>
        <taxon>Pseudomonadota</taxon>
        <taxon>Alphaproteobacteria</taxon>
        <taxon>Hyphomicrobiales</taxon>
        <taxon>Chelatococcaceae</taxon>
        <taxon>Chelatococcus</taxon>
    </lineage>
</organism>